<protein>
    <submittedName>
        <fullName evidence="2">Uncharacterized protein</fullName>
    </submittedName>
</protein>
<keyword evidence="1" id="KW-1133">Transmembrane helix</keyword>
<proteinExistence type="predicted"/>
<evidence type="ECO:0000313" key="2">
    <source>
        <dbReference type="EMBL" id="MEA5390798.1"/>
    </source>
</evidence>
<evidence type="ECO:0000313" key="3">
    <source>
        <dbReference type="Proteomes" id="UP001304461"/>
    </source>
</evidence>
<keyword evidence="1" id="KW-0472">Membrane</keyword>
<keyword evidence="3" id="KW-1185">Reference proteome</keyword>
<dbReference type="EMBL" id="JAYGHX010000002">
    <property type="protein sequence ID" value="MEA5390798.1"/>
    <property type="molecule type" value="Genomic_DNA"/>
</dbReference>
<evidence type="ECO:0000256" key="1">
    <source>
        <dbReference type="SAM" id="Phobius"/>
    </source>
</evidence>
<sequence length="254" mass="27510">MAVASGWSNPLDHPLAVTAGGVGLVLLVRAGGVSLPLALAVAIGLSVACAALLARIGAAGRRSRSQRLHDQRLDAGLEEALERAGGLAVTALALREEAVARFTDPGHLEALGSVQLCCERLQQLPERLRERRPLLESGGGQRLDPEELARRLSREEKALQREAEGPLRQERRRLVDQLRRNLHAARQGMDEREARLLALATRLEAIDGGLQQLRRQIDHQWPSTEASDAAMATAIEPLDEAIDQIERSLDAGTA</sequence>
<accession>A0ABU5RSQ8</accession>
<name>A0ABU5RSQ8_9CYAN</name>
<organism evidence="2 3">
    <name type="scientific">Cyanobium gracile UHCC 0139</name>
    <dbReference type="NCBI Taxonomy" id="3110308"/>
    <lineage>
        <taxon>Bacteria</taxon>
        <taxon>Bacillati</taxon>
        <taxon>Cyanobacteriota</taxon>
        <taxon>Cyanophyceae</taxon>
        <taxon>Synechococcales</taxon>
        <taxon>Prochlorococcaceae</taxon>
        <taxon>Cyanobium</taxon>
    </lineage>
</organism>
<reference evidence="2 3" key="1">
    <citation type="submission" date="2023-12" db="EMBL/GenBank/DDBJ databases">
        <title>Baltic Sea Cyanobacteria.</title>
        <authorList>
            <person name="Delbaje E."/>
            <person name="Fewer D.P."/>
            <person name="Shishido T.K."/>
        </authorList>
    </citation>
    <scope>NUCLEOTIDE SEQUENCE [LARGE SCALE GENOMIC DNA]</scope>
    <source>
        <strain evidence="2 3">UHCC 0139</strain>
    </source>
</reference>
<dbReference type="Proteomes" id="UP001304461">
    <property type="component" value="Unassembled WGS sequence"/>
</dbReference>
<dbReference type="RefSeq" id="WP_323304861.1">
    <property type="nucleotide sequence ID" value="NZ_JAYGHX010000002.1"/>
</dbReference>
<feature type="transmembrane region" description="Helical" evidence="1">
    <location>
        <begin position="37"/>
        <end position="58"/>
    </location>
</feature>
<keyword evidence="1" id="KW-0812">Transmembrane</keyword>
<comment type="caution">
    <text evidence="2">The sequence shown here is derived from an EMBL/GenBank/DDBJ whole genome shotgun (WGS) entry which is preliminary data.</text>
</comment>
<gene>
    <name evidence="2" type="ORF">VB738_05920</name>
</gene>